<gene>
    <name evidence="12" type="ORF">MACJ_003986</name>
</gene>
<feature type="transmembrane region" description="Helical" evidence="9">
    <location>
        <begin position="1121"/>
        <end position="1146"/>
    </location>
</feature>
<dbReference type="InterPro" id="IPR003439">
    <property type="entry name" value="ABC_transporter-like_ATP-bd"/>
</dbReference>
<feature type="transmembrane region" description="Helical" evidence="9">
    <location>
        <begin position="905"/>
        <end position="931"/>
    </location>
</feature>
<evidence type="ECO:0000256" key="5">
    <source>
        <dbReference type="ARBA" id="ARBA00022741"/>
    </source>
</evidence>
<feature type="transmembrane region" description="Helical" evidence="9">
    <location>
        <begin position="171"/>
        <end position="193"/>
    </location>
</feature>
<dbReference type="Pfam" id="PF00005">
    <property type="entry name" value="ABC_tran"/>
    <property type="match status" value="2"/>
</dbReference>
<feature type="domain" description="ABC transporter" evidence="10">
    <location>
        <begin position="1238"/>
        <end position="1512"/>
    </location>
</feature>
<dbReference type="SUPFAM" id="SSF52540">
    <property type="entry name" value="P-loop containing nucleoside triphosphate hydrolases"/>
    <property type="match status" value="2"/>
</dbReference>
<dbReference type="PANTHER" id="PTHR24223">
    <property type="entry name" value="ATP-BINDING CASSETTE SUB-FAMILY C"/>
    <property type="match status" value="1"/>
</dbReference>
<feature type="transmembrane region" description="Helical" evidence="9">
    <location>
        <begin position="318"/>
        <end position="342"/>
    </location>
</feature>
<dbReference type="GO" id="GO:0016020">
    <property type="term" value="C:membrane"/>
    <property type="evidence" value="ECO:0007669"/>
    <property type="project" value="UniProtKB-SubCell"/>
</dbReference>
<evidence type="ECO:0000259" key="10">
    <source>
        <dbReference type="PROSITE" id="PS50893"/>
    </source>
</evidence>
<feature type="domain" description="ABC transmembrane type-1" evidence="11">
    <location>
        <begin position="905"/>
        <end position="1147"/>
    </location>
</feature>
<dbReference type="Gene3D" id="1.20.1560.10">
    <property type="entry name" value="ABC transporter type 1, transmembrane domain"/>
    <property type="match status" value="2"/>
</dbReference>
<evidence type="ECO:0000259" key="11">
    <source>
        <dbReference type="PROSITE" id="PS50929"/>
    </source>
</evidence>
<protein>
    <recommendedName>
        <fullName evidence="14">ABC transporter</fullName>
    </recommendedName>
</protein>
<evidence type="ECO:0000256" key="4">
    <source>
        <dbReference type="ARBA" id="ARBA00022692"/>
    </source>
</evidence>
<feature type="domain" description="ABC transporter" evidence="10">
    <location>
        <begin position="512"/>
        <end position="791"/>
    </location>
</feature>
<dbReference type="GO" id="GO:0016887">
    <property type="term" value="F:ATP hydrolysis activity"/>
    <property type="evidence" value="ECO:0007669"/>
    <property type="project" value="InterPro"/>
</dbReference>
<evidence type="ECO:0000256" key="1">
    <source>
        <dbReference type="ARBA" id="ARBA00004141"/>
    </source>
</evidence>
<feature type="transmembrane region" description="Helical" evidence="9">
    <location>
        <begin position="450"/>
        <end position="468"/>
    </location>
</feature>
<keyword evidence="5" id="KW-0547">Nucleotide-binding</keyword>
<feature type="transmembrane region" description="Helical" evidence="9">
    <location>
        <begin position="1083"/>
        <end position="1109"/>
    </location>
</feature>
<keyword evidence="7 9" id="KW-1133">Transmembrane helix</keyword>
<dbReference type="PANTHER" id="PTHR24223:SF456">
    <property type="entry name" value="MULTIDRUG RESISTANCE-ASSOCIATED PROTEIN LETHAL(2)03659"/>
    <property type="match status" value="1"/>
</dbReference>
<feature type="transmembrane region" description="Helical" evidence="9">
    <location>
        <begin position="199"/>
        <end position="217"/>
    </location>
</feature>
<dbReference type="PROSITE" id="PS50929">
    <property type="entry name" value="ABC_TM1F"/>
    <property type="match status" value="1"/>
</dbReference>
<dbReference type="SUPFAM" id="SSF90123">
    <property type="entry name" value="ABC transporter transmembrane region"/>
    <property type="match status" value="2"/>
</dbReference>
<evidence type="ECO:0000256" key="8">
    <source>
        <dbReference type="ARBA" id="ARBA00023136"/>
    </source>
</evidence>
<comment type="subcellular location">
    <subcellularLocation>
        <location evidence="1">Membrane</location>
        <topology evidence="1">Multi-pass membrane protein</topology>
    </subcellularLocation>
</comment>
<dbReference type="GO" id="GO:0005524">
    <property type="term" value="F:ATP binding"/>
    <property type="evidence" value="ECO:0007669"/>
    <property type="project" value="UniProtKB-KW"/>
</dbReference>
<dbReference type="Gene3D" id="3.40.50.300">
    <property type="entry name" value="P-loop containing nucleotide triphosphate hydrolases"/>
    <property type="match status" value="2"/>
</dbReference>
<dbReference type="GO" id="GO:0140359">
    <property type="term" value="F:ABC-type transporter activity"/>
    <property type="evidence" value="ECO:0007669"/>
    <property type="project" value="InterPro"/>
</dbReference>
<evidence type="ECO:0008006" key="14">
    <source>
        <dbReference type="Google" id="ProtNLM"/>
    </source>
</evidence>
<dbReference type="EMBL" id="CP056067">
    <property type="protein sequence ID" value="UVC54439.1"/>
    <property type="molecule type" value="Genomic_DNA"/>
</dbReference>
<dbReference type="InterPro" id="IPR003593">
    <property type="entry name" value="AAA+_ATPase"/>
</dbReference>
<accession>A0A976XK28</accession>
<reference evidence="12" key="1">
    <citation type="submission" date="2022-07" db="EMBL/GenBank/DDBJ databases">
        <title>Evaluation of T. orientalis genome assembly methods using nanopore sequencing and analysis of variation between genomes.</title>
        <authorList>
            <person name="Yam J."/>
            <person name="Micallef M.L."/>
            <person name="Liu M."/>
            <person name="Djordjevic S.P."/>
            <person name="Bogema D.R."/>
            <person name="Jenkins C."/>
        </authorList>
    </citation>
    <scope>NUCLEOTIDE SEQUENCE</scope>
    <source>
        <strain evidence="12">Fish Creek</strain>
    </source>
</reference>
<dbReference type="InterPro" id="IPR011527">
    <property type="entry name" value="ABC1_TM_dom"/>
</dbReference>
<organism evidence="12 13">
    <name type="scientific">Theileria orientalis</name>
    <dbReference type="NCBI Taxonomy" id="68886"/>
    <lineage>
        <taxon>Eukaryota</taxon>
        <taxon>Sar</taxon>
        <taxon>Alveolata</taxon>
        <taxon>Apicomplexa</taxon>
        <taxon>Aconoidasida</taxon>
        <taxon>Piroplasmida</taxon>
        <taxon>Theileriidae</taxon>
        <taxon>Theileria</taxon>
    </lineage>
</organism>
<dbReference type="Proteomes" id="UP000244803">
    <property type="component" value="Chromosome 4"/>
</dbReference>
<comment type="similarity">
    <text evidence="2">Belongs to the ABC transporter superfamily. ABCC family. Conjugate transporter (TC 3.A.1.208) subfamily.</text>
</comment>
<dbReference type="InterPro" id="IPR050173">
    <property type="entry name" value="ABC_transporter_C-like"/>
</dbReference>
<evidence type="ECO:0000256" key="2">
    <source>
        <dbReference type="ARBA" id="ARBA00009726"/>
    </source>
</evidence>
<name>A0A976XK28_THEOR</name>
<evidence type="ECO:0000313" key="13">
    <source>
        <dbReference type="Proteomes" id="UP000244803"/>
    </source>
</evidence>
<feature type="transmembrane region" description="Helical" evidence="9">
    <location>
        <begin position="839"/>
        <end position="861"/>
    </location>
</feature>
<sequence length="1516" mass="174315">MANSNKTSNTKTVVSENEVEPCLWNSSVYSKSYFEKLKSKRFGYYDKFSILAFLFFHWVRRWAYTLSREFYEPYKFPPLPLSDQLLKLQPIFDKHISDGILRYESYLVAKSQSNETKAKKPYKSIFLRAIVLTIGMRTLYVVIILIVVNILTMSIAFLVKRLVEILNDKSISLLQIFFFLLVVIFCQVFDTLIGQFCTFYLFRMICIIHYLSSFSLYQHLLCYRRKYFNNVNGSNLLNVCNQVLHSCSPDSECSKSPLYCQARRYKSKEIGPLILSTETNDVYYISMVYESLNYFVNFLSDFIYGVILLSKQVKANLWILYILVISIVFCMILFEILNAYIFRIVLYIRDHNVTKLNHIIYHIAPIKRLLYDDIAINIIAQNRNFELSLSFVHMLLTFLNFTLYTTCMNLSFYIVKRYFVKLIAQVNAVTDIDTAGFMTTFYILTRINTSMFSIPICIKIMGMGYVSLRRVDKFILDCSPNFYNTDNNYTGSPQTFSLIAETTNQIPNNSVVYYSDSTFSWVNSREDLLSKNYEPLLRNINFELKRGEMAIVTGSQGSGKSNFIKSILGDMTLVGGSMAVVPLHTSMPIFYASQDILLQQGTIRSNITFGYKFDEQIYNTVLKAVELEFDISTWEKGDLRVVSDNAHSLSGGQRVRMELARAVYAYLVFHKVNEEYNNSQCSFLMCLDASFHGLDPYISKTIFNNLFNVKTGLLVKDDLSVVLTTSKQTLETWLTLSDLSQIRNPPIYKIKHQTLKFYSNLHDIVKDKQVNNGNYTYLSATSSDPYYMSYLTKDMLSLCSSDATTRAGRMEVTGLLYSKSFKKYVDDEFGGVRISSPKIYLCPALWMFAIFISLSVGFNVLDNVKYILTTTLSDYITRKISQYKDGDSVDLFEIKTRSIFSLKTITIIVVIVIILSLLATVFISLSCIISSRKIHEYCISSLFKHSSSVIKIKNDLSQIMTYMIFDIPVVDDANVLYLTLFLFASVRCLATIFTLFYLAPISIPLVVLTLIIMFKYVFFQLVNSCKNIHMGYMETSERLNYIHERAISGSHIYRSFKRQFELINNGIEHRDYRSRSVFLSRSIQIWSTVIANWIFSVTILLATITTVLLDKFTTYKFEAGRFALTLSLFINAIRSIATFAMCYSMFEIYMCCVQRFQYFVPPGAKLKFDKCVNTHEEYLVHPVNKDVRDLNKNQLLKRRAIEYKANNRKFHCVRRLFHHPRISILDVGNYLSVEHSGVELNDVCVYITPNHEPESMILKHFTWSANRSEIIGIIGKTGAGKTTLLSVLQNTAENRTGKVLLDGKDLNDIPNFVLRQIIGVLPQLPFVFEGWTVRRFLDPRKLFSDDEIKDALKQCGLLEFINDLAGGKKLDTVIVGDEKVSFGKSFNGNEVQKDESNKSNPEVDTALSNSQLRTLSLARLVLYRYFYRLIIVDEPPEDDNATNVANDDLGVPIYELLQKYFSHCTIFVTAHNANVLKSCTSIWVIHHGCLSRICKSSDIAENVSIAKIIEQAIKHN</sequence>
<dbReference type="InterPro" id="IPR027417">
    <property type="entry name" value="P-loop_NTPase"/>
</dbReference>
<dbReference type="InterPro" id="IPR017871">
    <property type="entry name" value="ABC_transporter-like_CS"/>
</dbReference>
<dbReference type="InterPro" id="IPR036640">
    <property type="entry name" value="ABC1_TM_sf"/>
</dbReference>
<keyword evidence="8 9" id="KW-0472">Membrane</keyword>
<keyword evidence="3" id="KW-0813">Transport</keyword>
<evidence type="ECO:0000256" key="6">
    <source>
        <dbReference type="ARBA" id="ARBA00022840"/>
    </source>
</evidence>
<evidence type="ECO:0000256" key="9">
    <source>
        <dbReference type="SAM" id="Phobius"/>
    </source>
</evidence>
<keyword evidence="4 9" id="KW-0812">Transmembrane</keyword>
<feature type="transmembrane region" description="Helical" evidence="9">
    <location>
        <begin position="391"/>
        <end position="415"/>
    </location>
</feature>
<dbReference type="SMART" id="SM00382">
    <property type="entry name" value="AAA"/>
    <property type="match status" value="2"/>
</dbReference>
<proteinExistence type="inferred from homology"/>
<dbReference type="PROSITE" id="PS00211">
    <property type="entry name" value="ABC_TRANSPORTER_1"/>
    <property type="match status" value="1"/>
</dbReference>
<keyword evidence="6" id="KW-0067">ATP-binding</keyword>
<dbReference type="PROSITE" id="PS50893">
    <property type="entry name" value="ABC_TRANSPORTER_2"/>
    <property type="match status" value="2"/>
</dbReference>
<evidence type="ECO:0000313" key="12">
    <source>
        <dbReference type="EMBL" id="UVC54439.1"/>
    </source>
</evidence>
<evidence type="ECO:0000256" key="3">
    <source>
        <dbReference type="ARBA" id="ARBA00022448"/>
    </source>
</evidence>
<evidence type="ECO:0000256" key="7">
    <source>
        <dbReference type="ARBA" id="ARBA00022989"/>
    </source>
</evidence>
<feature type="transmembrane region" description="Helical" evidence="9">
    <location>
        <begin position="139"/>
        <end position="159"/>
    </location>
</feature>